<dbReference type="Gene3D" id="2.40.50.100">
    <property type="match status" value="1"/>
</dbReference>
<accession>A0A0K8MDP8</accession>
<dbReference type="Pfam" id="PF25963">
    <property type="entry name" value="Beta-barrel_AAEA"/>
    <property type="match status" value="1"/>
</dbReference>
<dbReference type="SUPFAM" id="SSF111369">
    <property type="entry name" value="HlyD-like secretion proteins"/>
    <property type="match status" value="3"/>
</dbReference>
<comment type="caution">
    <text evidence="6">The sequence shown here is derived from an EMBL/GenBank/DDBJ whole genome shotgun (WGS) entry which is preliminary data.</text>
</comment>
<evidence type="ECO:0000259" key="5">
    <source>
        <dbReference type="Pfam" id="PF25963"/>
    </source>
</evidence>
<protein>
    <submittedName>
        <fullName evidence="6">Multidrug export protein EmrA</fullName>
    </submittedName>
</protein>
<feature type="coiled-coil region" evidence="1">
    <location>
        <begin position="83"/>
        <end position="138"/>
    </location>
</feature>
<dbReference type="InterPro" id="IPR058624">
    <property type="entry name" value="MdtA-like_HH"/>
</dbReference>
<dbReference type="InterPro" id="IPR058625">
    <property type="entry name" value="MdtA-like_BSH"/>
</dbReference>
<evidence type="ECO:0000259" key="4">
    <source>
        <dbReference type="Pfam" id="PF25917"/>
    </source>
</evidence>
<dbReference type="AlphaFoldDB" id="A0A0K8MDP8"/>
<dbReference type="PANTHER" id="PTHR30386">
    <property type="entry name" value="MEMBRANE FUSION SUBUNIT OF EMRAB-TOLC MULTIDRUG EFFLUX PUMP"/>
    <property type="match status" value="1"/>
</dbReference>
<name>A0A0K8MDP8_9PROT</name>
<dbReference type="PRINTS" id="PR01490">
    <property type="entry name" value="RTXTOXIND"/>
</dbReference>
<keyword evidence="1" id="KW-0175">Coiled coil</keyword>
<dbReference type="InterPro" id="IPR058634">
    <property type="entry name" value="AaeA-lik-b-barrel"/>
</dbReference>
<feature type="domain" description="p-hydroxybenzoic acid efflux pump subunit AaeA-like beta-barrel" evidence="5">
    <location>
        <begin position="244"/>
        <end position="334"/>
    </location>
</feature>
<dbReference type="Gene3D" id="2.40.30.170">
    <property type="match status" value="1"/>
</dbReference>
<evidence type="ECO:0000256" key="1">
    <source>
        <dbReference type="SAM" id="Coils"/>
    </source>
</evidence>
<dbReference type="OrthoDB" id="9811754at2"/>
<keyword evidence="2" id="KW-0812">Transmembrane</keyword>
<feature type="transmembrane region" description="Helical" evidence="2">
    <location>
        <begin position="7"/>
        <end position="28"/>
    </location>
</feature>
<dbReference type="EMBL" id="BBVC01000075">
    <property type="protein sequence ID" value="GAO98656.1"/>
    <property type="molecule type" value="Genomic_DNA"/>
</dbReference>
<evidence type="ECO:0000256" key="2">
    <source>
        <dbReference type="SAM" id="Phobius"/>
    </source>
</evidence>
<keyword evidence="2" id="KW-1133">Transmembrane helix</keyword>
<dbReference type="Gene3D" id="1.10.287.470">
    <property type="entry name" value="Helix hairpin bin"/>
    <property type="match status" value="2"/>
</dbReference>
<evidence type="ECO:0000313" key="6">
    <source>
        <dbReference type="EMBL" id="GAO98656.1"/>
    </source>
</evidence>
<dbReference type="STRING" id="1629334.Cva_01320"/>
<organism evidence="6 7">
    <name type="scientific">Caedimonas varicaedens</name>
    <dbReference type="NCBI Taxonomy" id="1629334"/>
    <lineage>
        <taxon>Bacteria</taxon>
        <taxon>Pseudomonadati</taxon>
        <taxon>Pseudomonadota</taxon>
        <taxon>Alphaproteobacteria</taxon>
        <taxon>Holosporales</taxon>
        <taxon>Caedimonadaceae</taxon>
        <taxon>Caedimonas</taxon>
    </lineage>
</organism>
<gene>
    <name evidence="6" type="primary">emrA</name>
    <name evidence="6" type="ORF">Cva_01320</name>
</gene>
<dbReference type="Proteomes" id="UP000036771">
    <property type="component" value="Unassembled WGS sequence"/>
</dbReference>
<keyword evidence="2" id="KW-0472">Membrane</keyword>
<feature type="domain" description="Multidrug resistance protein MdtA-like barrel-sandwich hybrid" evidence="4">
    <location>
        <begin position="47"/>
        <end position="239"/>
    </location>
</feature>
<dbReference type="GO" id="GO:0055085">
    <property type="term" value="P:transmembrane transport"/>
    <property type="evidence" value="ECO:0007669"/>
    <property type="project" value="InterPro"/>
</dbReference>
<evidence type="ECO:0000259" key="3">
    <source>
        <dbReference type="Pfam" id="PF25876"/>
    </source>
</evidence>
<reference evidence="6 7" key="1">
    <citation type="submission" date="2015-03" db="EMBL/GenBank/DDBJ databases">
        <title>Caedibacter varicaedens, whole genome shotgun sequence.</title>
        <authorList>
            <person name="Suzuki H."/>
            <person name="Dapper A.L."/>
            <person name="Gibson A.K."/>
            <person name="Jackson C."/>
            <person name="Lee H."/>
            <person name="Pejaver V.R."/>
            <person name="Doak T."/>
            <person name="Lynch M."/>
        </authorList>
    </citation>
    <scope>NUCLEOTIDE SEQUENCE [LARGE SCALE GENOMIC DNA]</scope>
</reference>
<evidence type="ECO:0000313" key="7">
    <source>
        <dbReference type="Proteomes" id="UP000036771"/>
    </source>
</evidence>
<feature type="domain" description="Multidrug resistance protein MdtA-like alpha-helical hairpin" evidence="3">
    <location>
        <begin position="112"/>
        <end position="176"/>
    </location>
</feature>
<dbReference type="Pfam" id="PF25917">
    <property type="entry name" value="BSH_RND"/>
    <property type="match status" value="1"/>
</dbReference>
<keyword evidence="7" id="KW-1185">Reference proteome</keyword>
<dbReference type="InterPro" id="IPR050739">
    <property type="entry name" value="MFP"/>
</dbReference>
<sequence>MNQKKIVLGVTASAILGLILVFFYLTYWRYIETTDNAYIQADISVMSAKITGYVQDIPIAENQPVKKGDLLLTIKPLEFSARVKEADASIELAKASLRNVNARLELQSSKIREAQANIEDAQAELQRAKKDYDRTVDLVKSNIMSQKQLDQADAAYLKAAASLKSTTAAYEAAQQQIPVLKTEYQQNEAKLAQVQSQKLVAQDDLNNTRILAPIDGIIGNKIVQSGQLVRPGQQLLSVVPCNPYIYANFKETQLARMKKGQKAKITVDAYSGQLFSGHIDSLSPASGAVFSLLPPENATGNFTKIVQRIPIKIVFDDLPSCYFIRPGMSVVVKIDTRE</sequence>
<proteinExistence type="predicted"/>
<dbReference type="Pfam" id="PF25876">
    <property type="entry name" value="HH_MFP_RND"/>
    <property type="match status" value="1"/>
</dbReference>
<dbReference type="PANTHER" id="PTHR30386:SF24">
    <property type="entry name" value="MULTIDRUG RESISTANCE EFFLUX PUMP"/>
    <property type="match status" value="1"/>
</dbReference>